<keyword evidence="2" id="KW-0813">Transport</keyword>
<sequence length="502" mass="51265">MALEHTDAVDATEAAGQPPARTKQGLALGLLVACAFMLNMDSAIVEVALPSIRAEFGLALRGTSWVANSYILAFGGFLLLGGRLGDLFGRRRVFVYGLVLFAVASLVGGMATSPVALIGARAAQGLAAAVVAPSVLSLLITVFPDGGPEERQRRNKALSIMGAVGAGGGSAGYFLGGTLTDVWGWQSTFLVNVPLAAGAALAAVRFLPETRPGLGGRMNVAGALAISVGMTGVVYVLVDANKVGWASPSTLLLSALSLAVLVGFFAAQRRSAEPLIPLRLFRRKVLRGANAVAALINMAIGPVILFVSFYVQDVLGYSALSAGLAIMPIVLGVTVSSTMTGWLLRRVSRLALMNTGLAMFACGLAWMSLISGGAYWVELLGPECLVGLGGGLVFVTFTVSGTSDLDEKDAGLASGVLTTAQKIGASFGLAVLITVADSRTAQLLAGGAASSQEALTGGYRTAILVAIVPVLLAMVAATAWVPGRRQGRAGSDSPSVGQETSA</sequence>
<feature type="transmembrane region" description="Helical" evidence="8">
    <location>
        <begin position="157"/>
        <end position="176"/>
    </location>
</feature>
<feature type="transmembrane region" description="Helical" evidence="8">
    <location>
        <begin position="126"/>
        <end position="145"/>
    </location>
</feature>
<evidence type="ECO:0000256" key="5">
    <source>
        <dbReference type="ARBA" id="ARBA00022989"/>
    </source>
</evidence>
<feature type="transmembrane region" description="Helical" evidence="8">
    <location>
        <begin position="188"/>
        <end position="207"/>
    </location>
</feature>
<evidence type="ECO:0000256" key="6">
    <source>
        <dbReference type="ARBA" id="ARBA00023136"/>
    </source>
</evidence>
<feature type="transmembrane region" description="Helical" evidence="8">
    <location>
        <begin position="461"/>
        <end position="481"/>
    </location>
</feature>
<keyword evidence="3" id="KW-1003">Cell membrane</keyword>
<name>A0AB33KCW4_9ACTN</name>
<gene>
    <name evidence="10" type="ORF">SCMC78_11010</name>
</gene>
<dbReference type="Gene3D" id="1.20.1720.10">
    <property type="entry name" value="Multidrug resistance protein D"/>
    <property type="match status" value="1"/>
</dbReference>
<feature type="domain" description="Major facilitator superfamily (MFS) profile" evidence="9">
    <location>
        <begin position="27"/>
        <end position="485"/>
    </location>
</feature>
<organism evidence="10">
    <name type="scientific">Streptomyces sp. CMC78</name>
    <dbReference type="NCBI Taxonomy" id="3231512"/>
    <lineage>
        <taxon>Bacteria</taxon>
        <taxon>Bacillati</taxon>
        <taxon>Actinomycetota</taxon>
        <taxon>Actinomycetes</taxon>
        <taxon>Kitasatosporales</taxon>
        <taxon>Streptomycetaceae</taxon>
        <taxon>Streptomyces</taxon>
    </lineage>
</organism>
<evidence type="ECO:0000256" key="4">
    <source>
        <dbReference type="ARBA" id="ARBA00022692"/>
    </source>
</evidence>
<dbReference type="EMBL" id="AP035884">
    <property type="protein sequence ID" value="BFP51294.1"/>
    <property type="molecule type" value="Genomic_DNA"/>
</dbReference>
<feature type="transmembrane region" description="Helical" evidence="8">
    <location>
        <begin position="288"/>
        <end position="311"/>
    </location>
</feature>
<evidence type="ECO:0000259" key="9">
    <source>
        <dbReference type="PROSITE" id="PS50850"/>
    </source>
</evidence>
<dbReference type="PANTHER" id="PTHR42718">
    <property type="entry name" value="MAJOR FACILITATOR SUPERFAMILY MULTIDRUG TRANSPORTER MFSC"/>
    <property type="match status" value="1"/>
</dbReference>
<dbReference type="InterPro" id="IPR036259">
    <property type="entry name" value="MFS_trans_sf"/>
</dbReference>
<feature type="transmembrane region" description="Helical" evidence="8">
    <location>
        <begin position="93"/>
        <end position="120"/>
    </location>
</feature>
<dbReference type="KEGG" id="stcm:SCMC78_11010"/>
<evidence type="ECO:0000256" key="3">
    <source>
        <dbReference type="ARBA" id="ARBA00022475"/>
    </source>
</evidence>
<dbReference type="PANTHER" id="PTHR42718:SF46">
    <property type="entry name" value="BLR6921 PROTEIN"/>
    <property type="match status" value="1"/>
</dbReference>
<dbReference type="Gene3D" id="1.20.1250.20">
    <property type="entry name" value="MFS general substrate transporter like domains"/>
    <property type="match status" value="1"/>
</dbReference>
<dbReference type="SUPFAM" id="SSF103473">
    <property type="entry name" value="MFS general substrate transporter"/>
    <property type="match status" value="1"/>
</dbReference>
<evidence type="ECO:0000256" key="1">
    <source>
        <dbReference type="ARBA" id="ARBA00004651"/>
    </source>
</evidence>
<dbReference type="InterPro" id="IPR020846">
    <property type="entry name" value="MFS_dom"/>
</dbReference>
<dbReference type="AlphaFoldDB" id="A0AB33KCW4"/>
<dbReference type="GO" id="GO:0022857">
    <property type="term" value="F:transmembrane transporter activity"/>
    <property type="evidence" value="ECO:0007669"/>
    <property type="project" value="InterPro"/>
</dbReference>
<evidence type="ECO:0000313" key="10">
    <source>
        <dbReference type="EMBL" id="BFP51294.1"/>
    </source>
</evidence>
<keyword evidence="7" id="KW-0046">Antibiotic resistance</keyword>
<dbReference type="GO" id="GO:0046677">
    <property type="term" value="P:response to antibiotic"/>
    <property type="evidence" value="ECO:0007669"/>
    <property type="project" value="UniProtKB-KW"/>
</dbReference>
<feature type="transmembrane region" description="Helical" evidence="8">
    <location>
        <begin position="26"/>
        <end position="45"/>
    </location>
</feature>
<dbReference type="RefSeq" id="WP_398692011.1">
    <property type="nucleotide sequence ID" value="NZ_AP035884.1"/>
</dbReference>
<reference evidence="10" key="1">
    <citation type="submission" date="2024-07" db="EMBL/GenBank/DDBJ databases">
        <title>Complete genome sequences of cellulolytic bacteria, Kitasatospora sp. CMC57 and Streptomyces sp. CMC78, isolated from Japanese agricultural soil.</title>
        <authorList>
            <person name="Hashimoto T."/>
            <person name="Ito M."/>
            <person name="Iwamoto M."/>
            <person name="Fukahori D."/>
            <person name="Shoda T."/>
            <person name="Sakoda M."/>
            <person name="Morohoshi T."/>
            <person name="Mitsuboshi M."/>
            <person name="Nishizawa T."/>
        </authorList>
    </citation>
    <scope>NUCLEOTIDE SEQUENCE</scope>
    <source>
        <strain evidence="10">CMC78</strain>
    </source>
</reference>
<accession>A0AB33KCW4</accession>
<feature type="transmembrane region" description="Helical" evidence="8">
    <location>
        <begin position="356"/>
        <end position="377"/>
    </location>
</feature>
<comment type="subcellular location">
    <subcellularLocation>
        <location evidence="1">Cell membrane</location>
        <topology evidence="1">Multi-pass membrane protein</topology>
    </subcellularLocation>
</comment>
<dbReference type="GO" id="GO:0005886">
    <property type="term" value="C:plasma membrane"/>
    <property type="evidence" value="ECO:0007669"/>
    <property type="project" value="UniProtKB-SubCell"/>
</dbReference>
<evidence type="ECO:0000256" key="7">
    <source>
        <dbReference type="ARBA" id="ARBA00023251"/>
    </source>
</evidence>
<dbReference type="InterPro" id="IPR011701">
    <property type="entry name" value="MFS"/>
</dbReference>
<keyword evidence="5 8" id="KW-1133">Transmembrane helix</keyword>
<keyword evidence="6 8" id="KW-0472">Membrane</keyword>
<dbReference type="CDD" id="cd17321">
    <property type="entry name" value="MFS_MMR_MDR_like"/>
    <property type="match status" value="1"/>
</dbReference>
<feature type="transmembrane region" description="Helical" evidence="8">
    <location>
        <begin position="219"/>
        <end position="238"/>
    </location>
</feature>
<feature type="transmembrane region" description="Helical" evidence="8">
    <location>
        <begin position="65"/>
        <end position="81"/>
    </location>
</feature>
<dbReference type="PROSITE" id="PS50850">
    <property type="entry name" value="MFS"/>
    <property type="match status" value="1"/>
</dbReference>
<dbReference type="Pfam" id="PF07690">
    <property type="entry name" value="MFS_1"/>
    <property type="match status" value="1"/>
</dbReference>
<protein>
    <submittedName>
        <fullName evidence="10">MFS transporter</fullName>
    </submittedName>
</protein>
<feature type="transmembrane region" description="Helical" evidence="8">
    <location>
        <begin position="250"/>
        <end position="267"/>
    </location>
</feature>
<proteinExistence type="predicted"/>
<feature type="transmembrane region" description="Helical" evidence="8">
    <location>
        <begin position="317"/>
        <end position="344"/>
    </location>
</feature>
<evidence type="ECO:0000256" key="8">
    <source>
        <dbReference type="SAM" id="Phobius"/>
    </source>
</evidence>
<evidence type="ECO:0000256" key="2">
    <source>
        <dbReference type="ARBA" id="ARBA00022448"/>
    </source>
</evidence>
<keyword evidence="4 8" id="KW-0812">Transmembrane</keyword>